<feature type="non-terminal residue" evidence="1">
    <location>
        <position position="1"/>
    </location>
</feature>
<dbReference type="EMBL" id="BLLF01002030">
    <property type="protein sequence ID" value="GFH22391.1"/>
    <property type="molecule type" value="Genomic_DNA"/>
</dbReference>
<dbReference type="Proteomes" id="UP000485058">
    <property type="component" value="Unassembled WGS sequence"/>
</dbReference>
<name>A0A699ZJB3_HAELA</name>
<evidence type="ECO:0000313" key="2">
    <source>
        <dbReference type="Proteomes" id="UP000485058"/>
    </source>
</evidence>
<dbReference type="AlphaFoldDB" id="A0A699ZJB3"/>
<keyword evidence="2" id="KW-1185">Reference proteome</keyword>
<gene>
    <name evidence="1" type="ORF">HaLaN_19851</name>
</gene>
<comment type="caution">
    <text evidence="1">The sequence shown here is derived from an EMBL/GenBank/DDBJ whole genome shotgun (WGS) entry which is preliminary data.</text>
</comment>
<protein>
    <submittedName>
        <fullName evidence="1">Uncharacterized protein</fullName>
    </submittedName>
</protein>
<evidence type="ECO:0000313" key="1">
    <source>
        <dbReference type="EMBL" id="GFH22391.1"/>
    </source>
</evidence>
<sequence>MFSTPSVPGSWLGLLRLQVQGSVVTLQPWRSPGDKAPSLVLDLKTGRVTSVPDAVFHVEEIQLITHEAVKSNTGDLK</sequence>
<proteinExistence type="predicted"/>
<organism evidence="1 2">
    <name type="scientific">Haematococcus lacustris</name>
    <name type="common">Green alga</name>
    <name type="synonym">Haematococcus pluvialis</name>
    <dbReference type="NCBI Taxonomy" id="44745"/>
    <lineage>
        <taxon>Eukaryota</taxon>
        <taxon>Viridiplantae</taxon>
        <taxon>Chlorophyta</taxon>
        <taxon>core chlorophytes</taxon>
        <taxon>Chlorophyceae</taxon>
        <taxon>CS clade</taxon>
        <taxon>Chlamydomonadales</taxon>
        <taxon>Haematococcaceae</taxon>
        <taxon>Haematococcus</taxon>
    </lineage>
</organism>
<reference evidence="1 2" key="1">
    <citation type="submission" date="2020-02" db="EMBL/GenBank/DDBJ databases">
        <title>Draft genome sequence of Haematococcus lacustris strain NIES-144.</title>
        <authorList>
            <person name="Morimoto D."/>
            <person name="Nakagawa S."/>
            <person name="Yoshida T."/>
            <person name="Sawayama S."/>
        </authorList>
    </citation>
    <scope>NUCLEOTIDE SEQUENCE [LARGE SCALE GENOMIC DNA]</scope>
    <source>
        <strain evidence="1 2">NIES-144</strain>
    </source>
</reference>
<accession>A0A699ZJB3</accession>